<dbReference type="GeneID" id="117347681"/>
<dbReference type="PROSITE" id="PS51842">
    <property type="entry name" value="IF_ROD_2"/>
    <property type="match status" value="1"/>
</dbReference>
<dbReference type="AlphaFoldDB" id="A0A6P8PJB9"/>
<dbReference type="FunFam" id="1.20.5.1160:FF:000002">
    <property type="entry name" value="Type I keratin 10"/>
    <property type="match status" value="1"/>
</dbReference>
<evidence type="ECO:0000313" key="7">
    <source>
        <dbReference type="Proteomes" id="UP000515159"/>
    </source>
</evidence>
<keyword evidence="1" id="KW-0416">Keratin</keyword>
<dbReference type="Pfam" id="PF00038">
    <property type="entry name" value="Filament"/>
    <property type="match status" value="1"/>
</dbReference>
<evidence type="ECO:0000256" key="1">
    <source>
        <dbReference type="ARBA" id="ARBA00022744"/>
    </source>
</evidence>
<dbReference type="OrthoDB" id="2441647at2759"/>
<dbReference type="GO" id="GO:0005198">
    <property type="term" value="F:structural molecule activity"/>
    <property type="evidence" value="ECO:0007669"/>
    <property type="project" value="InterPro"/>
</dbReference>
<dbReference type="Gene3D" id="1.20.5.500">
    <property type="entry name" value="Single helix bin"/>
    <property type="match status" value="1"/>
</dbReference>
<evidence type="ECO:0000259" key="6">
    <source>
        <dbReference type="PROSITE" id="PS51842"/>
    </source>
</evidence>
<dbReference type="FunFam" id="1.20.5.170:FF:000002">
    <property type="entry name" value="Type I keratin KA11"/>
    <property type="match status" value="1"/>
</dbReference>
<organism evidence="7 8">
    <name type="scientific">Geotrypetes seraphini</name>
    <name type="common">Gaboon caecilian</name>
    <name type="synonym">Caecilia seraphini</name>
    <dbReference type="NCBI Taxonomy" id="260995"/>
    <lineage>
        <taxon>Eukaryota</taxon>
        <taxon>Metazoa</taxon>
        <taxon>Chordata</taxon>
        <taxon>Craniata</taxon>
        <taxon>Vertebrata</taxon>
        <taxon>Euteleostomi</taxon>
        <taxon>Amphibia</taxon>
        <taxon>Gymnophiona</taxon>
        <taxon>Geotrypetes</taxon>
    </lineage>
</organism>
<name>A0A6P8PJB9_GEOSA</name>
<dbReference type="SUPFAM" id="SSF64593">
    <property type="entry name" value="Intermediate filament protein, coiled coil region"/>
    <property type="match status" value="2"/>
</dbReference>
<feature type="domain" description="IF rod" evidence="6">
    <location>
        <begin position="119"/>
        <end position="435"/>
    </location>
</feature>
<evidence type="ECO:0000256" key="2">
    <source>
        <dbReference type="ARBA" id="ARBA00022754"/>
    </source>
</evidence>
<evidence type="ECO:0000256" key="4">
    <source>
        <dbReference type="SAM" id="Coils"/>
    </source>
</evidence>
<dbReference type="PRINTS" id="PR01248">
    <property type="entry name" value="TYPE1KERATIN"/>
</dbReference>
<dbReference type="GO" id="GO:0005882">
    <property type="term" value="C:intermediate filament"/>
    <property type="evidence" value="ECO:0007669"/>
    <property type="project" value="UniProtKB-KW"/>
</dbReference>
<dbReference type="SMART" id="SM01391">
    <property type="entry name" value="Filament"/>
    <property type="match status" value="1"/>
</dbReference>
<dbReference type="GO" id="GO:0030855">
    <property type="term" value="P:epithelial cell differentiation"/>
    <property type="evidence" value="ECO:0007669"/>
    <property type="project" value="TreeGrafter"/>
</dbReference>
<dbReference type="RefSeq" id="XP_033774803.1">
    <property type="nucleotide sequence ID" value="XM_033918912.1"/>
</dbReference>
<dbReference type="InterPro" id="IPR039008">
    <property type="entry name" value="IF_rod_dom"/>
</dbReference>
<dbReference type="Gene3D" id="1.20.5.1160">
    <property type="entry name" value="Vasodilator-stimulated phosphoprotein"/>
    <property type="match status" value="1"/>
</dbReference>
<evidence type="ECO:0000256" key="3">
    <source>
        <dbReference type="ARBA" id="ARBA00023054"/>
    </source>
</evidence>
<feature type="coiled-coil region" evidence="4">
    <location>
        <begin position="293"/>
        <end position="353"/>
    </location>
</feature>
<dbReference type="PANTHER" id="PTHR23239:SF207">
    <property type="entry name" value="KERATIN, TYPE I CYTOSKELETAL 24"/>
    <property type="match status" value="1"/>
</dbReference>
<evidence type="ECO:0000313" key="8">
    <source>
        <dbReference type="RefSeq" id="XP_033774803.1"/>
    </source>
</evidence>
<proteinExistence type="predicted"/>
<keyword evidence="2" id="KW-0403">Intermediate filament</keyword>
<protein>
    <submittedName>
        <fullName evidence="8">Keratin, type I cytoskeletal 47 kDa-like</fullName>
    </submittedName>
</protein>
<reference evidence="8" key="1">
    <citation type="submission" date="2025-08" db="UniProtKB">
        <authorList>
            <consortium name="RefSeq"/>
        </authorList>
    </citation>
    <scope>IDENTIFICATION</scope>
</reference>
<keyword evidence="3 4" id="KW-0175">Coiled coil</keyword>
<feature type="coiled-coil region" evidence="4">
    <location>
        <begin position="227"/>
        <end position="268"/>
    </location>
</feature>
<feature type="region of interest" description="Disordered" evidence="5">
    <location>
        <begin position="435"/>
        <end position="459"/>
    </location>
</feature>
<feature type="compositionally biased region" description="Low complexity" evidence="5">
    <location>
        <begin position="442"/>
        <end position="451"/>
    </location>
</feature>
<feature type="coiled-coil region" evidence="4">
    <location>
        <begin position="123"/>
        <end position="157"/>
    </location>
</feature>
<dbReference type="KEGG" id="gsh:117347681"/>
<gene>
    <name evidence="8" type="primary">LOC117347681</name>
</gene>
<feature type="coiled-coil region" evidence="4">
    <location>
        <begin position="379"/>
        <end position="413"/>
    </location>
</feature>
<keyword evidence="7" id="KW-1185">Reference proteome</keyword>
<dbReference type="PANTHER" id="PTHR23239">
    <property type="entry name" value="INTERMEDIATE FILAMENT"/>
    <property type="match status" value="1"/>
</dbReference>
<dbReference type="Proteomes" id="UP000515159">
    <property type="component" value="Chromosome 13"/>
</dbReference>
<evidence type="ECO:0000256" key="5">
    <source>
        <dbReference type="SAM" id="MobiDB-lite"/>
    </source>
</evidence>
<dbReference type="Gene3D" id="1.20.5.170">
    <property type="match status" value="1"/>
</dbReference>
<sequence length="488" mass="53056">MALRTQTTSHRVVTKSGGGSFAGGMGSSGMKFSSGSSFGSMSGGAVSGGFGAGSILAGSAYGGSQGVGFGVGGFEGAGYDICGVGGGAGFGSGVGFGGGHSAGFVSAGYGGDSLLSGNEKQTMQNLNDRLADYLDKVRALEEANTELEINIKKWYEKNGPTSGSGVGARDYSKYYSVIEDLKNQIIAGTIDNSRLLLQIDNARLAADDFRVKYENELYFRQTVDADINGLRRVLDELILAKADLEMQLESLIEEREFLKKNHEQEMKSLSGTTVGEVNVEMNAAPGIDLTKNLNDMRDQYETLAEKNRREAEEHFNKKSMELRKEISVGTEQMQSSKTEISDLKRTLQGLEIDLQAQHSMKRSFESTLAETEGRYCLQLSQIQVTISSVEEQLAELRSDMSRQNAEYETLLDIKIRLETEIQRYRRLLDGEGMNSYSGGSGSSWTTGGDSDSSSKRDSTKKRIIKTLVEDFVDGKMVSSQIKETEEKI</sequence>
<accession>A0A6P8PJB9</accession>
<dbReference type="FunCoup" id="A0A6P8PJB9">
    <property type="interactions" value="99"/>
</dbReference>
<dbReference type="GO" id="GO:0045109">
    <property type="term" value="P:intermediate filament organization"/>
    <property type="evidence" value="ECO:0007669"/>
    <property type="project" value="TreeGrafter"/>
</dbReference>
<dbReference type="FunFam" id="1.20.5.500:FF:000001">
    <property type="entry name" value="Type II keratin 23"/>
    <property type="match status" value="1"/>
</dbReference>
<dbReference type="InParanoid" id="A0A6P8PJB9"/>
<dbReference type="InterPro" id="IPR002957">
    <property type="entry name" value="Keratin_I"/>
</dbReference>